<comment type="similarity">
    <text evidence="2">Belongs to the bacterial solute-binding protein 8 family.</text>
</comment>
<name>A0A2Z5G4B9_9BACT</name>
<dbReference type="KEGG" id="abas:ACPOL_4724"/>
<dbReference type="Gene3D" id="3.40.50.1980">
    <property type="entry name" value="Nitrogenase molybdenum iron protein domain"/>
    <property type="match status" value="2"/>
</dbReference>
<accession>A0A2Z5G4B9</accession>
<dbReference type="SUPFAM" id="SSF53807">
    <property type="entry name" value="Helical backbone' metal receptor"/>
    <property type="match status" value="1"/>
</dbReference>
<proteinExistence type="inferred from homology"/>
<evidence type="ECO:0000256" key="6">
    <source>
        <dbReference type="SAM" id="SignalP"/>
    </source>
</evidence>
<dbReference type="EMBL" id="CP030840">
    <property type="protein sequence ID" value="AXC13992.1"/>
    <property type="molecule type" value="Genomic_DNA"/>
</dbReference>
<evidence type="ECO:0000256" key="2">
    <source>
        <dbReference type="ARBA" id="ARBA00008814"/>
    </source>
</evidence>
<keyword evidence="4" id="KW-0408">Iron</keyword>
<feature type="signal peptide" evidence="6">
    <location>
        <begin position="1"/>
        <end position="19"/>
    </location>
</feature>
<comment type="subcellular location">
    <subcellularLocation>
        <location evidence="1">Cell envelope</location>
    </subcellularLocation>
</comment>
<dbReference type="RefSeq" id="WP_114208868.1">
    <property type="nucleotide sequence ID" value="NZ_CP030840.1"/>
</dbReference>
<dbReference type="PROSITE" id="PS50983">
    <property type="entry name" value="FE_B12_PBP"/>
    <property type="match status" value="1"/>
</dbReference>
<dbReference type="Pfam" id="PF01497">
    <property type="entry name" value="Peripla_BP_2"/>
    <property type="match status" value="1"/>
</dbReference>
<keyword evidence="3" id="KW-0813">Transport</keyword>
<dbReference type="InterPro" id="IPR002491">
    <property type="entry name" value="ABC_transptr_periplasmic_BD"/>
</dbReference>
<evidence type="ECO:0000256" key="3">
    <source>
        <dbReference type="ARBA" id="ARBA00022448"/>
    </source>
</evidence>
<dbReference type="PROSITE" id="PS51257">
    <property type="entry name" value="PROKAR_LIPOPROTEIN"/>
    <property type="match status" value="1"/>
</dbReference>
<evidence type="ECO:0000259" key="7">
    <source>
        <dbReference type="PROSITE" id="PS50983"/>
    </source>
</evidence>
<evidence type="ECO:0000313" key="9">
    <source>
        <dbReference type="Proteomes" id="UP000253606"/>
    </source>
</evidence>
<dbReference type="GO" id="GO:1901678">
    <property type="term" value="P:iron coordination entity transport"/>
    <property type="evidence" value="ECO:0007669"/>
    <property type="project" value="UniProtKB-ARBA"/>
</dbReference>
<sequence length="315" mass="35268">MERSAIVSSLLLLALCACKLPTTPAVEHGLPQNPYRVVSVAPQTFEDIVALGIAPVGAYRVYTDQALMSADTWQSIHPLTAPPNVEQVLSLRPDVIFTVGPNAAESLSRIAPTINIKDFTNFSDWRTRHREVARLLHREPQAEAGIADTDRKIDQVRADFARHPFRVLMGHVSANTRSMVIFPDNQNTAKLMKAIGLRYGKLHNQNLSDSHGTTVSWERVDDLDCDAFFVTPAPYENLAERDKVAQQLALLAAQPLWNRLSFVKAGHVFYMDSYWQMITPITADRVMEDLERDLLGRDLDSQWHIRLPLSSSSGS</sequence>
<feature type="chain" id="PRO_5016285342" evidence="6">
    <location>
        <begin position="20"/>
        <end position="315"/>
    </location>
</feature>
<keyword evidence="5 6" id="KW-0732">Signal</keyword>
<evidence type="ECO:0000256" key="1">
    <source>
        <dbReference type="ARBA" id="ARBA00004196"/>
    </source>
</evidence>
<dbReference type="PANTHER" id="PTHR30532">
    <property type="entry name" value="IRON III DICITRATE-BINDING PERIPLASMIC PROTEIN"/>
    <property type="match status" value="1"/>
</dbReference>
<gene>
    <name evidence="8" type="ORF">ACPOL_4724</name>
</gene>
<dbReference type="OrthoDB" id="418958at2"/>
<dbReference type="PANTHER" id="PTHR30532:SF1">
    <property type="entry name" value="IRON(3+)-HYDROXAMATE-BINDING PROTEIN FHUD"/>
    <property type="match status" value="1"/>
</dbReference>
<dbReference type="Proteomes" id="UP000253606">
    <property type="component" value="Chromosome"/>
</dbReference>
<protein>
    <submittedName>
        <fullName evidence="8">Iron(III) dicitrate transport system, periplasmic iron-binding protein FecB</fullName>
    </submittedName>
</protein>
<keyword evidence="4" id="KW-0410">Iron transport</keyword>
<dbReference type="AlphaFoldDB" id="A0A2Z5G4B9"/>
<reference evidence="8 9" key="1">
    <citation type="journal article" date="2018" name="Front. Microbiol.">
        <title>Hydrolytic Capabilities as a Key to Environmental Success: Chitinolytic and Cellulolytic Acidobacteria From Acidic Sub-arctic Soils and Boreal Peatlands.</title>
        <authorList>
            <person name="Belova S.E."/>
            <person name="Ravin N.V."/>
            <person name="Pankratov T.A."/>
            <person name="Rakitin A.L."/>
            <person name="Ivanova A.A."/>
            <person name="Beletsky A.V."/>
            <person name="Mardanov A.V."/>
            <person name="Sinninghe Damste J.S."/>
            <person name="Dedysh S.N."/>
        </authorList>
    </citation>
    <scope>NUCLEOTIDE SEQUENCE [LARGE SCALE GENOMIC DNA]</scope>
    <source>
        <strain evidence="8 9">SBC82</strain>
    </source>
</reference>
<evidence type="ECO:0000256" key="5">
    <source>
        <dbReference type="ARBA" id="ARBA00022729"/>
    </source>
</evidence>
<keyword evidence="9" id="KW-1185">Reference proteome</keyword>
<evidence type="ECO:0000313" key="8">
    <source>
        <dbReference type="EMBL" id="AXC13992.1"/>
    </source>
</evidence>
<organism evidence="8 9">
    <name type="scientific">Acidisarcina polymorpha</name>
    <dbReference type="NCBI Taxonomy" id="2211140"/>
    <lineage>
        <taxon>Bacteria</taxon>
        <taxon>Pseudomonadati</taxon>
        <taxon>Acidobacteriota</taxon>
        <taxon>Terriglobia</taxon>
        <taxon>Terriglobales</taxon>
        <taxon>Acidobacteriaceae</taxon>
        <taxon>Acidisarcina</taxon>
    </lineage>
</organism>
<feature type="domain" description="Fe/B12 periplasmic-binding" evidence="7">
    <location>
        <begin position="36"/>
        <end position="298"/>
    </location>
</feature>
<evidence type="ECO:0000256" key="4">
    <source>
        <dbReference type="ARBA" id="ARBA00022496"/>
    </source>
</evidence>
<dbReference type="GO" id="GO:0030288">
    <property type="term" value="C:outer membrane-bounded periplasmic space"/>
    <property type="evidence" value="ECO:0007669"/>
    <property type="project" value="TreeGrafter"/>
</dbReference>
<dbReference type="InterPro" id="IPR051313">
    <property type="entry name" value="Bact_iron-sidero_bind"/>
</dbReference>
<keyword evidence="4" id="KW-0406">Ion transport</keyword>